<dbReference type="RefSeq" id="WP_143053016.1">
    <property type="nucleotide sequence ID" value="NZ_FOBH01000001.1"/>
</dbReference>
<sequence>MKSNLIDMFGLSGDPTSDNELDALLLRLESDIRAPGNPITVLFAPDDLLEWSMLPEGIILS</sequence>
<evidence type="ECO:0000313" key="2">
    <source>
        <dbReference type="Proteomes" id="UP000198620"/>
    </source>
</evidence>
<organism evidence="1 2">
    <name type="scientific">Nitrosovibrio tenuis</name>
    <dbReference type="NCBI Taxonomy" id="1233"/>
    <lineage>
        <taxon>Bacteria</taxon>
        <taxon>Pseudomonadati</taxon>
        <taxon>Pseudomonadota</taxon>
        <taxon>Betaproteobacteria</taxon>
        <taxon>Nitrosomonadales</taxon>
        <taxon>Nitrosomonadaceae</taxon>
        <taxon>Nitrosovibrio</taxon>
    </lineage>
</organism>
<dbReference type="AlphaFoldDB" id="A0A1H7GEH7"/>
<gene>
    <name evidence="1" type="ORF">SAMN05216387_101202</name>
</gene>
<dbReference type="OrthoDB" id="8566600at2"/>
<dbReference type="Proteomes" id="UP000198620">
    <property type="component" value="Unassembled WGS sequence"/>
</dbReference>
<protein>
    <submittedName>
        <fullName evidence="1">Uncharacterized protein</fullName>
    </submittedName>
</protein>
<name>A0A1H7GEH7_9PROT</name>
<reference evidence="1 2" key="1">
    <citation type="submission" date="2016-10" db="EMBL/GenBank/DDBJ databases">
        <authorList>
            <person name="de Groot N.N."/>
        </authorList>
    </citation>
    <scope>NUCLEOTIDE SEQUENCE [LARGE SCALE GENOMIC DNA]</scope>
    <source>
        <strain evidence="1 2">Nv1</strain>
    </source>
</reference>
<proteinExistence type="predicted"/>
<keyword evidence="2" id="KW-1185">Reference proteome</keyword>
<evidence type="ECO:0000313" key="1">
    <source>
        <dbReference type="EMBL" id="SEK34205.1"/>
    </source>
</evidence>
<dbReference type="EMBL" id="FOBH01000001">
    <property type="protein sequence ID" value="SEK34205.1"/>
    <property type="molecule type" value="Genomic_DNA"/>
</dbReference>
<accession>A0A1H7GEH7</accession>